<keyword evidence="2" id="KW-0813">Transport</keyword>
<keyword evidence="6" id="KW-0333">Golgi apparatus</keyword>
<dbReference type="SUPFAM" id="SSF47661">
    <property type="entry name" value="t-snare proteins"/>
    <property type="match status" value="1"/>
</dbReference>
<keyword evidence="4" id="KW-0653">Protein transport</keyword>
<dbReference type="EMBL" id="KZ451888">
    <property type="protein sequence ID" value="PKA65907.1"/>
    <property type="molecule type" value="Genomic_DNA"/>
</dbReference>
<evidence type="ECO:0000256" key="8">
    <source>
        <dbReference type="ARBA" id="ARBA00037801"/>
    </source>
</evidence>
<reference evidence="11 12" key="1">
    <citation type="journal article" date="2017" name="Nature">
        <title>The Apostasia genome and the evolution of orchids.</title>
        <authorList>
            <person name="Zhang G.Q."/>
            <person name="Liu K.W."/>
            <person name="Li Z."/>
            <person name="Lohaus R."/>
            <person name="Hsiao Y.Y."/>
            <person name="Niu S.C."/>
            <person name="Wang J.Y."/>
            <person name="Lin Y.C."/>
            <person name="Xu Q."/>
            <person name="Chen L.J."/>
            <person name="Yoshida K."/>
            <person name="Fujiwara S."/>
            <person name="Wang Z.W."/>
            <person name="Zhang Y.Q."/>
            <person name="Mitsuda N."/>
            <person name="Wang M."/>
            <person name="Liu G.H."/>
            <person name="Pecoraro L."/>
            <person name="Huang H.X."/>
            <person name="Xiao X.J."/>
            <person name="Lin M."/>
            <person name="Wu X.Y."/>
            <person name="Wu W.L."/>
            <person name="Chen Y.Y."/>
            <person name="Chang S.B."/>
            <person name="Sakamoto S."/>
            <person name="Ohme-Takagi M."/>
            <person name="Yagi M."/>
            <person name="Zeng S.J."/>
            <person name="Shen C.Y."/>
            <person name="Yeh C.M."/>
            <person name="Luo Y.B."/>
            <person name="Tsai W.C."/>
            <person name="Van de Peer Y."/>
            <person name="Liu Z.J."/>
        </authorList>
    </citation>
    <scope>NUCLEOTIDE SEQUENCE [LARGE SCALE GENOMIC DNA]</scope>
    <source>
        <strain evidence="12">cv. Shenzhen</strain>
        <tissue evidence="11">Stem</tissue>
    </source>
</reference>
<keyword evidence="3 9" id="KW-0812">Transmembrane</keyword>
<evidence type="ECO:0000256" key="5">
    <source>
        <dbReference type="ARBA" id="ARBA00022989"/>
    </source>
</evidence>
<evidence type="ECO:0000313" key="12">
    <source>
        <dbReference type="Proteomes" id="UP000236161"/>
    </source>
</evidence>
<dbReference type="PANTHER" id="PTHR34949">
    <property type="entry name" value="OS05G0443700 PROTEIN"/>
    <property type="match status" value="1"/>
</dbReference>
<evidence type="ECO:0000256" key="2">
    <source>
        <dbReference type="ARBA" id="ARBA00022448"/>
    </source>
</evidence>
<proteinExistence type="inferred from homology"/>
<keyword evidence="5 9" id="KW-1133">Transmembrane helix</keyword>
<evidence type="ECO:0000256" key="9">
    <source>
        <dbReference type="SAM" id="Phobius"/>
    </source>
</evidence>
<evidence type="ECO:0000256" key="3">
    <source>
        <dbReference type="ARBA" id="ARBA00022692"/>
    </source>
</evidence>
<protein>
    <recommendedName>
        <fullName evidence="10">Syntaxin 6/10/61 N-terminal domain-containing protein</fullName>
    </recommendedName>
</protein>
<dbReference type="Proteomes" id="UP000236161">
    <property type="component" value="Unassembled WGS sequence"/>
</dbReference>
<evidence type="ECO:0000256" key="4">
    <source>
        <dbReference type="ARBA" id="ARBA00022927"/>
    </source>
</evidence>
<organism evidence="11 12">
    <name type="scientific">Apostasia shenzhenica</name>
    <dbReference type="NCBI Taxonomy" id="1088818"/>
    <lineage>
        <taxon>Eukaryota</taxon>
        <taxon>Viridiplantae</taxon>
        <taxon>Streptophyta</taxon>
        <taxon>Embryophyta</taxon>
        <taxon>Tracheophyta</taxon>
        <taxon>Spermatophyta</taxon>
        <taxon>Magnoliopsida</taxon>
        <taxon>Liliopsida</taxon>
        <taxon>Asparagales</taxon>
        <taxon>Orchidaceae</taxon>
        <taxon>Apostasioideae</taxon>
        <taxon>Apostasia</taxon>
    </lineage>
</organism>
<dbReference type="OrthoDB" id="1889309at2759"/>
<keyword evidence="7 9" id="KW-0472">Membrane</keyword>
<evidence type="ECO:0000256" key="1">
    <source>
        <dbReference type="ARBA" id="ARBA00009063"/>
    </source>
</evidence>
<comment type="similarity">
    <text evidence="1">Belongs to the syntaxin family.</text>
</comment>
<evidence type="ECO:0000256" key="7">
    <source>
        <dbReference type="ARBA" id="ARBA00023136"/>
    </source>
</evidence>
<dbReference type="CDD" id="cd21442">
    <property type="entry name" value="SNARE_NTD_STX6-like"/>
    <property type="match status" value="1"/>
</dbReference>
<dbReference type="AlphaFoldDB" id="A0A2I0BDN5"/>
<dbReference type="GO" id="GO:0048193">
    <property type="term" value="P:Golgi vesicle transport"/>
    <property type="evidence" value="ECO:0007669"/>
    <property type="project" value="InterPro"/>
</dbReference>
<evidence type="ECO:0000313" key="11">
    <source>
        <dbReference type="EMBL" id="PKA65907.1"/>
    </source>
</evidence>
<dbReference type="GO" id="GO:0016020">
    <property type="term" value="C:membrane"/>
    <property type="evidence" value="ECO:0007669"/>
    <property type="project" value="InterPro"/>
</dbReference>
<feature type="domain" description="Syntaxin 6/10/61 N-terminal" evidence="10">
    <location>
        <begin position="15"/>
        <end position="105"/>
    </location>
</feature>
<name>A0A2I0BDN5_9ASPA</name>
<dbReference type="InterPro" id="IPR010989">
    <property type="entry name" value="SNARE"/>
</dbReference>
<dbReference type="PANTHER" id="PTHR34949:SF3">
    <property type="entry name" value="OS08G0244100 PROTEIN"/>
    <property type="match status" value="1"/>
</dbReference>
<gene>
    <name evidence="11" type="ORF">AXF42_Ash010316</name>
</gene>
<dbReference type="Gene3D" id="1.20.58.90">
    <property type="match status" value="1"/>
</dbReference>
<evidence type="ECO:0000256" key="6">
    <source>
        <dbReference type="ARBA" id="ARBA00023034"/>
    </source>
</evidence>
<evidence type="ECO:0000259" key="10">
    <source>
        <dbReference type="Pfam" id="PF09177"/>
    </source>
</evidence>
<dbReference type="GO" id="GO:0015031">
    <property type="term" value="P:protein transport"/>
    <property type="evidence" value="ECO:0007669"/>
    <property type="project" value="UniProtKB-KW"/>
</dbReference>
<dbReference type="Pfam" id="PF09177">
    <property type="entry name" value="STX6_10_61_N"/>
    <property type="match status" value="1"/>
</dbReference>
<dbReference type="GO" id="GO:0005794">
    <property type="term" value="C:Golgi apparatus"/>
    <property type="evidence" value="ECO:0007669"/>
    <property type="project" value="UniProtKB-SubCell"/>
</dbReference>
<sequence length="356" mass="40492">MAADGSSVFDQWQKDAFFPAAEKVQESVDSMESVYRMWTRDCVDGFRSDGTAELQRDLQTAMGTAKWQLEELERAISLSYESFTPKDSTVRRHSEFVSAMNNQISLVEQSLNHYLLQKGDELLRWIQLSEAEKDDLANFLSSAPPTRQEARDLGSPAQVRSVPYLNRGIKETERDNKEPNCLAKAADSDCSISENEPLACEELLDARTGEIGLSNLAEWRITVAELQKETEKSVDASDIGNHASMPLRWTRTSCVKAKRGDGLYQSRRGLSSYLNARRMMKAAQGIRYLNDRYQNSLISHREDSWSNNTHRLVGRVSGLERQIQGPPSHWLLSRFLQFGFVLILTFFLIVPFVFYS</sequence>
<comment type="subcellular location">
    <subcellularLocation>
        <location evidence="8">Golgi apparatus</location>
        <location evidence="8">trans-Golgi network membrane</location>
        <topology evidence="8">Single-pass type IV membrane protein</topology>
    </subcellularLocation>
</comment>
<feature type="transmembrane region" description="Helical" evidence="9">
    <location>
        <begin position="335"/>
        <end position="355"/>
    </location>
</feature>
<dbReference type="FunFam" id="1.20.58.90:FF:000004">
    <property type="entry name" value="Syntaxin 10"/>
    <property type="match status" value="1"/>
</dbReference>
<dbReference type="InterPro" id="IPR015260">
    <property type="entry name" value="Syntaxin-6/10/61_N"/>
</dbReference>
<keyword evidence="12" id="KW-1185">Reference proteome</keyword>
<accession>A0A2I0BDN5</accession>
<dbReference type="STRING" id="1088818.A0A2I0BDN5"/>